<dbReference type="NCBIfam" id="TIGR03519">
    <property type="entry name" value="T9SS_PorP_fam"/>
    <property type="match status" value="1"/>
</dbReference>
<dbReference type="Proteomes" id="UP000435357">
    <property type="component" value="Unassembled WGS sequence"/>
</dbReference>
<gene>
    <name evidence="2" type="ORF">F3059_12760</name>
</gene>
<dbReference type="RefSeq" id="WP_151169882.1">
    <property type="nucleotide sequence ID" value="NZ_WACR01000012.1"/>
</dbReference>
<dbReference type="OrthoDB" id="648347at2"/>
<protein>
    <submittedName>
        <fullName evidence="2">Type IX secretion system membrane protein PorP/SprF</fullName>
    </submittedName>
</protein>
<keyword evidence="3" id="KW-1185">Reference proteome</keyword>
<sequence>MKKILLWSIAVMSVTTVFGQQDPQFTQNYFNRFYPNPAVAGSNDGICATLIGRQQWVGFEGRPESYLFTAHMPFTDPWLNQSHGVGFSVLSDKLGQESTFGFKVSYAYRRAIGPGMLSGGIGLGLINKTINNDWDAVDDFQVDPSIPDNGASDLSFDMDFGLYYKIPKKAYVGVSVTHLNGAVLQDEDENAASIPANLEYGMARHIYVMAGYQTQIISPDWQIKPNVFIKSDGVSTTFDIAGLIEYQERFWGGINYRLQDAIGPILGVNYQMPGTGLTGGMLKVGYSYDVTTSQLRKHSSGSHELMINYCMNIISKPKFERHRTVRFL</sequence>
<reference evidence="2 3" key="1">
    <citation type="submission" date="2019-09" db="EMBL/GenBank/DDBJ databases">
        <title>Genomes of Cryomorphaceae.</title>
        <authorList>
            <person name="Bowman J.P."/>
        </authorList>
    </citation>
    <scope>NUCLEOTIDE SEQUENCE [LARGE SCALE GENOMIC DNA]</scope>
    <source>
        <strain evidence="2 3">KCTC 52047</strain>
    </source>
</reference>
<evidence type="ECO:0000313" key="2">
    <source>
        <dbReference type="EMBL" id="KAB1062153.1"/>
    </source>
</evidence>
<keyword evidence="1" id="KW-0732">Signal</keyword>
<organism evidence="2 3">
    <name type="scientific">Salibacter halophilus</name>
    <dbReference type="NCBI Taxonomy" id="1803916"/>
    <lineage>
        <taxon>Bacteria</taxon>
        <taxon>Pseudomonadati</taxon>
        <taxon>Bacteroidota</taxon>
        <taxon>Flavobacteriia</taxon>
        <taxon>Flavobacteriales</taxon>
        <taxon>Salibacteraceae</taxon>
        <taxon>Salibacter</taxon>
    </lineage>
</organism>
<dbReference type="Pfam" id="PF11751">
    <property type="entry name" value="PorP_SprF"/>
    <property type="match status" value="1"/>
</dbReference>
<feature type="chain" id="PRO_5027085063" evidence="1">
    <location>
        <begin position="20"/>
        <end position="328"/>
    </location>
</feature>
<feature type="signal peptide" evidence="1">
    <location>
        <begin position="1"/>
        <end position="19"/>
    </location>
</feature>
<accession>A0A6N6M429</accession>
<comment type="caution">
    <text evidence="2">The sequence shown here is derived from an EMBL/GenBank/DDBJ whole genome shotgun (WGS) entry which is preliminary data.</text>
</comment>
<evidence type="ECO:0000256" key="1">
    <source>
        <dbReference type="SAM" id="SignalP"/>
    </source>
</evidence>
<proteinExistence type="predicted"/>
<dbReference type="EMBL" id="WACR01000012">
    <property type="protein sequence ID" value="KAB1062153.1"/>
    <property type="molecule type" value="Genomic_DNA"/>
</dbReference>
<dbReference type="InterPro" id="IPR019861">
    <property type="entry name" value="PorP/SprF_Bacteroidetes"/>
</dbReference>
<dbReference type="AlphaFoldDB" id="A0A6N6M429"/>
<evidence type="ECO:0000313" key="3">
    <source>
        <dbReference type="Proteomes" id="UP000435357"/>
    </source>
</evidence>
<name>A0A6N6M429_9FLAO</name>